<keyword evidence="6" id="KW-1185">Reference proteome</keyword>
<dbReference type="InterPro" id="IPR036390">
    <property type="entry name" value="WH_DNA-bd_sf"/>
</dbReference>
<dbReference type="InterPro" id="IPR058192">
    <property type="entry name" value="WHD_ROQ1-like"/>
</dbReference>
<evidence type="ECO:0000256" key="2">
    <source>
        <dbReference type="ARBA" id="ARBA00022737"/>
    </source>
</evidence>
<dbReference type="InterPro" id="IPR027417">
    <property type="entry name" value="P-loop_NTPase"/>
</dbReference>
<dbReference type="EMBL" id="JASCZI010030266">
    <property type="protein sequence ID" value="MED6120240.1"/>
    <property type="molecule type" value="Genomic_DNA"/>
</dbReference>
<dbReference type="PANTHER" id="PTHR11017">
    <property type="entry name" value="LEUCINE-RICH REPEAT-CONTAINING PROTEIN"/>
    <property type="match status" value="1"/>
</dbReference>
<dbReference type="Pfam" id="PF00931">
    <property type="entry name" value="NB-ARC"/>
    <property type="match status" value="1"/>
</dbReference>
<dbReference type="Pfam" id="PF23282">
    <property type="entry name" value="WHD_ROQ1"/>
    <property type="match status" value="1"/>
</dbReference>
<dbReference type="SMART" id="SM00255">
    <property type="entry name" value="TIR"/>
    <property type="match status" value="1"/>
</dbReference>
<dbReference type="Gene3D" id="3.40.50.10140">
    <property type="entry name" value="Toll/interleukin-1 receptor homology (TIR) domain"/>
    <property type="match status" value="1"/>
</dbReference>
<comment type="caution">
    <text evidence="5">The sequence shown here is derived from an EMBL/GenBank/DDBJ whole genome shotgun (WGS) entry which is preliminary data.</text>
</comment>
<gene>
    <name evidence="5" type="ORF">PIB30_019029</name>
</gene>
<dbReference type="InterPro" id="IPR032675">
    <property type="entry name" value="LRR_dom_sf"/>
</dbReference>
<keyword evidence="1" id="KW-0433">Leucine-rich repeat</keyword>
<protein>
    <recommendedName>
        <fullName evidence="4">TIR domain-containing protein</fullName>
    </recommendedName>
</protein>
<evidence type="ECO:0000256" key="1">
    <source>
        <dbReference type="ARBA" id="ARBA00022614"/>
    </source>
</evidence>
<dbReference type="SUPFAM" id="SSF52540">
    <property type="entry name" value="P-loop containing nucleoside triphosphate hydrolases"/>
    <property type="match status" value="1"/>
</dbReference>
<evidence type="ECO:0000313" key="6">
    <source>
        <dbReference type="Proteomes" id="UP001341840"/>
    </source>
</evidence>
<dbReference type="PANTHER" id="PTHR11017:SF570">
    <property type="entry name" value="DISEASE RESISTANCE PROTEIN (TIR-NBS CLASS)-RELATED"/>
    <property type="match status" value="1"/>
</dbReference>
<dbReference type="Gene3D" id="3.80.10.10">
    <property type="entry name" value="Ribonuclease Inhibitor"/>
    <property type="match status" value="2"/>
</dbReference>
<dbReference type="InterPro" id="IPR035897">
    <property type="entry name" value="Toll_tir_struct_dom_sf"/>
</dbReference>
<dbReference type="Pfam" id="PF23286">
    <property type="entry name" value="LRR_13"/>
    <property type="match status" value="1"/>
</dbReference>
<dbReference type="SUPFAM" id="SSF52200">
    <property type="entry name" value="Toll/Interleukin receptor TIR domain"/>
    <property type="match status" value="1"/>
</dbReference>
<reference evidence="5 6" key="1">
    <citation type="journal article" date="2023" name="Plants (Basel)">
        <title>Bridging the Gap: Combining Genomics and Transcriptomics Approaches to Understand Stylosanthes scabra, an Orphan Legume from the Brazilian Caatinga.</title>
        <authorList>
            <person name="Ferreira-Neto J.R.C."/>
            <person name="da Silva M.D."/>
            <person name="Binneck E."/>
            <person name="de Melo N.F."/>
            <person name="da Silva R.H."/>
            <person name="de Melo A.L.T.M."/>
            <person name="Pandolfi V."/>
            <person name="Bustamante F.O."/>
            <person name="Brasileiro-Vidal A.C."/>
            <person name="Benko-Iseppon A.M."/>
        </authorList>
    </citation>
    <scope>NUCLEOTIDE SEQUENCE [LARGE SCALE GENOMIC DNA]</scope>
    <source>
        <tissue evidence="5">Leaves</tissue>
    </source>
</reference>
<dbReference type="SUPFAM" id="SSF46785">
    <property type="entry name" value="Winged helix' DNA-binding domain"/>
    <property type="match status" value="1"/>
</dbReference>
<dbReference type="Gene3D" id="3.40.50.300">
    <property type="entry name" value="P-loop containing nucleotide triphosphate hydrolases"/>
    <property type="match status" value="1"/>
</dbReference>
<evidence type="ECO:0000313" key="5">
    <source>
        <dbReference type="EMBL" id="MED6120240.1"/>
    </source>
</evidence>
<dbReference type="Gene3D" id="1.10.8.430">
    <property type="entry name" value="Helical domain of apoptotic protease-activating factors"/>
    <property type="match status" value="1"/>
</dbReference>
<sequence length="1142" mass="130132">MALHASLSSSSFNYGWTFDVFLSFRGIDARHGFTGNLYNILHAKGIQTFFDDDKLPRGTQITPFLSSAIENSRIAIVVLSQNYAASSFCLDELTTILECVKGNGRLVLPIFYDVDPSDVRHQRGSYGEALARFEERFKDYDKEKVHQWRQALHQVANLSGQHFKLGNEYEYDFIQKVARDICNKINRVPLYVANYPVGLKSRVLEVNKLLNDGPNDGVHMAGIYGIGGIGKTTLARAVYNLISDQFEGLCFLENVRENANKYGLEHLQEMLLCKILGEKDIKLASASEGISVIKHRLCRKRVLLILDDVNKQQQLQKLVGGLDWFGSGSRVLITTRDKHLLACHGVERTYELNGLSWEDSINLFKWNAFKSNQVDPGFKHIINDAVTYSARLPLALEVIGSNLYGKTIEEWKSALNRYKRIPERDILEILKTSYDALEEDAQNVFLDIACCFKGFHLTEVTDILRAHHGICPKHAIGVLVDRNLMKVNQNGKVTIHDLIEEMGKEIVRQEGKPGQRSRLWFPKDVVHVLEDNEGTHKIGIIYLDLSNSKEKVVDWDGKAFKDMKSLKTLIIRNACFSQGPRYLPNSLRVLEWWGYPSDTFPIDFRPKKLVMCKLPTSHLLSFNLLEKQKEFVNLRDLIFDGAEHLTSIPNLSCAPNLKKLSFAKCENLIEIDESVGFLGKLKILDAEGCSTLRKFPPLMLTSLEELYLSHCSSLQSFPEILGKMENVTWLSFQNTAIKELPFSIGNLTRLQGLDLDKNGIVQFPSSITQLPELIHVSIRGSLYSQNEEGEVERRRMRSLNKSVESHCNMSDEIFPTVFAWFTIDVEELELSRLDFTVLPACITECLRLKKLKLDQCYNLREIKGLPPNLETLCATACRSLQALDLTIPLAATKEYHSLRRLILDNCKNLQVIKGIPPNIEVLSARNCTSLTYSCRNMLLNQELHEEGGSRWLLMPGSRIPEWFQHQSSGWKISFWFRNMLFPAISLCFVCNTKFYFCAVLKINDTAVHKWQLTNKGCWSAPVPEVEVEADHIFILDDKHMKSNDMNQVLLQSNEWNHAEVSIVKYPEGRQTLIDMQTGISIFKEKGSVDDIRFTDPYNKRIHDHVYWDWSSMASAQTSSTSNVKGNTLFLQNLISGSRNNYS</sequence>
<dbReference type="InterPro" id="IPR042197">
    <property type="entry name" value="Apaf_helical"/>
</dbReference>
<dbReference type="InterPro" id="IPR000157">
    <property type="entry name" value="TIR_dom"/>
</dbReference>
<dbReference type="SUPFAM" id="SSF52058">
    <property type="entry name" value="L domain-like"/>
    <property type="match status" value="1"/>
</dbReference>
<evidence type="ECO:0000256" key="3">
    <source>
        <dbReference type="ARBA" id="ARBA00022821"/>
    </source>
</evidence>
<dbReference type="Pfam" id="PF01582">
    <property type="entry name" value="TIR"/>
    <property type="match status" value="1"/>
</dbReference>
<dbReference type="InterPro" id="IPR058546">
    <property type="entry name" value="RPS4B/Roq1-like_LRR"/>
</dbReference>
<dbReference type="InterPro" id="IPR002182">
    <property type="entry name" value="NB-ARC"/>
</dbReference>
<organism evidence="5 6">
    <name type="scientific">Stylosanthes scabra</name>
    <dbReference type="NCBI Taxonomy" id="79078"/>
    <lineage>
        <taxon>Eukaryota</taxon>
        <taxon>Viridiplantae</taxon>
        <taxon>Streptophyta</taxon>
        <taxon>Embryophyta</taxon>
        <taxon>Tracheophyta</taxon>
        <taxon>Spermatophyta</taxon>
        <taxon>Magnoliopsida</taxon>
        <taxon>eudicotyledons</taxon>
        <taxon>Gunneridae</taxon>
        <taxon>Pentapetalae</taxon>
        <taxon>rosids</taxon>
        <taxon>fabids</taxon>
        <taxon>Fabales</taxon>
        <taxon>Fabaceae</taxon>
        <taxon>Papilionoideae</taxon>
        <taxon>50 kb inversion clade</taxon>
        <taxon>dalbergioids sensu lato</taxon>
        <taxon>Dalbergieae</taxon>
        <taxon>Pterocarpus clade</taxon>
        <taxon>Stylosanthes</taxon>
    </lineage>
</organism>
<evidence type="ECO:0000259" key="4">
    <source>
        <dbReference type="PROSITE" id="PS50104"/>
    </source>
</evidence>
<dbReference type="PRINTS" id="PR00364">
    <property type="entry name" value="DISEASERSIST"/>
</dbReference>
<dbReference type="InterPro" id="IPR044974">
    <property type="entry name" value="Disease_R_plants"/>
</dbReference>
<name>A0ABU6R8F7_9FABA</name>
<proteinExistence type="predicted"/>
<dbReference type="Proteomes" id="UP001341840">
    <property type="component" value="Unassembled WGS sequence"/>
</dbReference>
<keyword evidence="3" id="KW-0611">Plant defense</keyword>
<dbReference type="PROSITE" id="PS50104">
    <property type="entry name" value="TIR"/>
    <property type="match status" value="1"/>
</dbReference>
<keyword evidence="2" id="KW-0677">Repeat</keyword>
<feature type="domain" description="TIR" evidence="4">
    <location>
        <begin position="16"/>
        <end position="185"/>
    </location>
</feature>
<accession>A0ABU6R8F7</accession>